<dbReference type="InterPro" id="IPR050905">
    <property type="entry name" value="Plant_NBS-LRR"/>
</dbReference>
<dbReference type="GO" id="GO:0043531">
    <property type="term" value="F:ADP binding"/>
    <property type="evidence" value="ECO:0007669"/>
    <property type="project" value="InterPro"/>
</dbReference>
<sequence length="899" mass="102306">MGSCISISISCNGTIFNRCLDCFLGEAAYVRNLQENVEALEIDLRKLIARKKDVDERVRNAERQQMMTRLNQVQRWLSSVDAVTAEADKLIRDGSEEIEKLCLGGYCSKNCKSSYKFGKQVAKKLRDVRTLMAEGSFEVVAVRAAESVADERPIEPTVGMQSQLEQVWSCLVEEPVGIVGLYGMGGVGKTTLLTHLHNKFLGQGDFHFDFLIWVVVSKDLQIEKIQEIIGKKVGLFNDSWMKKNLAERAVDIYNVLKEKKFVLLLDDVWQRVAFTTVGVPIPPRDKSASKVVFTTRSTEVCGWMGAHKNFEVGCLSANDARELFRQNVGEETLNGHPDIRELSETVTKECGSLPLALIITGRAMACKKTPEEWRDAIKVLQTSASEFPGLENDVLRVLKFSYDSLPDDTTRSCLLYCCLFPEDYRIYKENLIDCWIGEGFLKVTGKYEVQDKGHTILGNIVHACLLEEEGDDVVKMHDVIRDMTLWIARDTEKTEDTEKQKENYLVYTGAGLTKPPNVREWENARRFSLMETQIRTLSAVPTCLHLLTLFLIFNEELEMITSDFFKSMPRLKVLNLSGARRMSSFPLGISVLVSLQHLDLSGTAIRELPKELNALENLKCLNLEETHFLITIPRQLISSFSSLIVLRMFGVGDWSPNGKKNDSDLFSGGDLLVEALRGLEHLEVLSLTLNNFQDLQCVLKSKELRRCTQALYLYSFKRSEPLDVSALAGLKHLNRLWIHECEELEELEMARQPFDFRSLKKIQIYGCHRLKDLTFLLFAPNLKSIEVSSCFAMEEIISEAKFADVPEVMANLKPFAQLYSLRLGGLTVLKSIYKRPLPFPCLRDLTVNSCDELRKLPLDSNSAKERKIVIRGYRKWWEQLKWVDQDTKNAFLPCFRSIN</sequence>
<name>A0AAP0N0X6_9ROSI</name>
<dbReference type="InterPro" id="IPR042197">
    <property type="entry name" value="Apaf_helical"/>
</dbReference>
<gene>
    <name evidence="12" type="ORF">WN944_022486</name>
</gene>
<dbReference type="Gene3D" id="3.80.10.10">
    <property type="entry name" value="Ribonuclease Inhibitor"/>
    <property type="match status" value="2"/>
</dbReference>
<feature type="domain" description="Disease resistance protein At4g27190-like leucine-rich repeats" evidence="9">
    <location>
        <begin position="755"/>
        <end position="856"/>
    </location>
</feature>
<dbReference type="Gene3D" id="1.10.8.430">
    <property type="entry name" value="Helical domain of apoptotic protease-activating factors"/>
    <property type="match status" value="1"/>
</dbReference>
<evidence type="ECO:0000256" key="6">
    <source>
        <dbReference type="ARBA" id="ARBA00022840"/>
    </source>
</evidence>
<dbReference type="FunFam" id="1.10.10.10:FF:000322">
    <property type="entry name" value="Probable disease resistance protein At1g63360"/>
    <property type="match status" value="1"/>
</dbReference>
<organism evidence="12 13">
    <name type="scientific">Citrus x changshan-huyou</name>
    <dbReference type="NCBI Taxonomy" id="2935761"/>
    <lineage>
        <taxon>Eukaryota</taxon>
        <taxon>Viridiplantae</taxon>
        <taxon>Streptophyta</taxon>
        <taxon>Embryophyta</taxon>
        <taxon>Tracheophyta</taxon>
        <taxon>Spermatophyta</taxon>
        <taxon>Magnoliopsida</taxon>
        <taxon>eudicotyledons</taxon>
        <taxon>Gunneridae</taxon>
        <taxon>Pentapetalae</taxon>
        <taxon>rosids</taxon>
        <taxon>malvids</taxon>
        <taxon>Sapindales</taxon>
        <taxon>Rutaceae</taxon>
        <taxon>Aurantioideae</taxon>
        <taxon>Citrus</taxon>
    </lineage>
</organism>
<dbReference type="GO" id="GO:0006952">
    <property type="term" value="P:defense response"/>
    <property type="evidence" value="ECO:0007669"/>
    <property type="project" value="UniProtKB-KW"/>
</dbReference>
<keyword evidence="7" id="KW-0175">Coiled coil</keyword>
<evidence type="ECO:0000256" key="5">
    <source>
        <dbReference type="ARBA" id="ARBA00022821"/>
    </source>
</evidence>
<dbReference type="InterPro" id="IPR057135">
    <property type="entry name" value="At4g27190-like_LRR"/>
</dbReference>
<feature type="domain" description="Disease resistance R13L4/SHOC-2-like LRR" evidence="11">
    <location>
        <begin position="525"/>
        <end position="692"/>
    </location>
</feature>
<feature type="domain" description="NB-ARC" evidence="8">
    <location>
        <begin position="161"/>
        <end position="333"/>
    </location>
</feature>
<evidence type="ECO:0000259" key="8">
    <source>
        <dbReference type="Pfam" id="PF00931"/>
    </source>
</evidence>
<evidence type="ECO:0000313" key="13">
    <source>
        <dbReference type="Proteomes" id="UP001428341"/>
    </source>
</evidence>
<dbReference type="InterPro" id="IPR002182">
    <property type="entry name" value="NB-ARC"/>
</dbReference>
<evidence type="ECO:0000313" key="12">
    <source>
        <dbReference type="EMBL" id="KAK9229523.1"/>
    </source>
</evidence>
<keyword evidence="5" id="KW-0611">Plant defense</keyword>
<dbReference type="PANTHER" id="PTHR33463">
    <property type="entry name" value="NB-ARC DOMAIN-CONTAINING PROTEIN-RELATED"/>
    <property type="match status" value="1"/>
</dbReference>
<evidence type="ECO:0000256" key="7">
    <source>
        <dbReference type="SAM" id="Coils"/>
    </source>
</evidence>
<dbReference type="EMBL" id="JBCGBO010000001">
    <property type="protein sequence ID" value="KAK9229523.1"/>
    <property type="molecule type" value="Genomic_DNA"/>
</dbReference>
<evidence type="ECO:0000259" key="11">
    <source>
        <dbReference type="Pfam" id="PF23598"/>
    </source>
</evidence>
<evidence type="ECO:0000256" key="1">
    <source>
        <dbReference type="ARBA" id="ARBA00008894"/>
    </source>
</evidence>
<dbReference type="SUPFAM" id="SSF52058">
    <property type="entry name" value="L domain-like"/>
    <property type="match status" value="1"/>
</dbReference>
<feature type="coiled-coil region" evidence="7">
    <location>
        <begin position="30"/>
        <end position="64"/>
    </location>
</feature>
<keyword evidence="6" id="KW-0067">ATP-binding</keyword>
<dbReference type="Pfam" id="PF00931">
    <property type="entry name" value="NB-ARC"/>
    <property type="match status" value="1"/>
</dbReference>
<dbReference type="InterPro" id="IPR027417">
    <property type="entry name" value="P-loop_NTPase"/>
</dbReference>
<dbReference type="PRINTS" id="PR00364">
    <property type="entry name" value="DISEASERSIST"/>
</dbReference>
<evidence type="ECO:0000259" key="10">
    <source>
        <dbReference type="Pfam" id="PF23559"/>
    </source>
</evidence>
<dbReference type="Pfam" id="PF23247">
    <property type="entry name" value="LRR_RPS2"/>
    <property type="match status" value="1"/>
</dbReference>
<comment type="similarity">
    <text evidence="1">Belongs to the disease resistance NB-LRR family.</text>
</comment>
<keyword evidence="13" id="KW-1185">Reference proteome</keyword>
<dbReference type="InterPro" id="IPR055414">
    <property type="entry name" value="LRR_R13L4/SHOC2-like"/>
</dbReference>
<dbReference type="Proteomes" id="UP001428341">
    <property type="component" value="Unassembled WGS sequence"/>
</dbReference>
<evidence type="ECO:0000256" key="2">
    <source>
        <dbReference type="ARBA" id="ARBA00022614"/>
    </source>
</evidence>
<dbReference type="InterPro" id="IPR032675">
    <property type="entry name" value="LRR_dom_sf"/>
</dbReference>
<keyword evidence="2" id="KW-0433">Leucine-rich repeat</keyword>
<keyword evidence="4" id="KW-0547">Nucleotide-binding</keyword>
<dbReference type="AlphaFoldDB" id="A0AAP0N0X6"/>
<dbReference type="InterPro" id="IPR058922">
    <property type="entry name" value="WHD_DRP"/>
</dbReference>
<dbReference type="SMART" id="SM00369">
    <property type="entry name" value="LRR_TYP"/>
    <property type="match status" value="2"/>
</dbReference>
<evidence type="ECO:0000256" key="3">
    <source>
        <dbReference type="ARBA" id="ARBA00022737"/>
    </source>
</evidence>
<protein>
    <recommendedName>
        <fullName evidence="14">NB-ARC domain-containing protein</fullName>
    </recommendedName>
</protein>
<evidence type="ECO:0000259" key="9">
    <source>
        <dbReference type="Pfam" id="PF23247"/>
    </source>
</evidence>
<comment type="caution">
    <text evidence="12">The sequence shown here is derived from an EMBL/GenBank/DDBJ whole genome shotgun (WGS) entry which is preliminary data.</text>
</comment>
<dbReference type="Pfam" id="PF23598">
    <property type="entry name" value="LRR_14"/>
    <property type="match status" value="1"/>
</dbReference>
<dbReference type="FunFam" id="1.10.8.430:FF:000003">
    <property type="entry name" value="Probable disease resistance protein At5g66910"/>
    <property type="match status" value="1"/>
</dbReference>
<dbReference type="SUPFAM" id="SSF52540">
    <property type="entry name" value="P-loop containing nucleoside triphosphate hydrolases"/>
    <property type="match status" value="1"/>
</dbReference>
<dbReference type="InterPro" id="IPR003591">
    <property type="entry name" value="Leu-rich_rpt_typical-subtyp"/>
</dbReference>
<dbReference type="PANTHER" id="PTHR33463:SF220">
    <property type="entry name" value="NB-ARC DOMAIN-CONTAINING PROTEIN"/>
    <property type="match status" value="1"/>
</dbReference>
<proteinExistence type="inferred from homology"/>
<feature type="domain" description="Disease resistance protein winged helix" evidence="10">
    <location>
        <begin position="419"/>
        <end position="483"/>
    </location>
</feature>
<evidence type="ECO:0008006" key="14">
    <source>
        <dbReference type="Google" id="ProtNLM"/>
    </source>
</evidence>
<accession>A0AAP0N0X6</accession>
<dbReference type="Gene3D" id="3.40.50.300">
    <property type="entry name" value="P-loop containing nucleotide triphosphate hydrolases"/>
    <property type="match status" value="1"/>
</dbReference>
<dbReference type="FunFam" id="3.40.50.300:FF:001091">
    <property type="entry name" value="Probable disease resistance protein At1g61300"/>
    <property type="match status" value="1"/>
</dbReference>
<dbReference type="Pfam" id="PF23559">
    <property type="entry name" value="WHD_DRP"/>
    <property type="match status" value="1"/>
</dbReference>
<dbReference type="Gene3D" id="1.10.10.10">
    <property type="entry name" value="Winged helix-like DNA-binding domain superfamily/Winged helix DNA-binding domain"/>
    <property type="match status" value="1"/>
</dbReference>
<dbReference type="InterPro" id="IPR036388">
    <property type="entry name" value="WH-like_DNA-bd_sf"/>
</dbReference>
<dbReference type="GO" id="GO:0005524">
    <property type="term" value="F:ATP binding"/>
    <property type="evidence" value="ECO:0007669"/>
    <property type="project" value="UniProtKB-KW"/>
</dbReference>
<keyword evidence="3" id="KW-0677">Repeat</keyword>
<reference evidence="12 13" key="1">
    <citation type="submission" date="2024-05" db="EMBL/GenBank/DDBJ databases">
        <title>Haplotype-resolved chromosome-level genome assembly of Huyou (Citrus changshanensis).</title>
        <authorList>
            <person name="Miao C."/>
            <person name="Chen W."/>
            <person name="Wu Y."/>
            <person name="Wang L."/>
            <person name="Zhao S."/>
            <person name="Grierson D."/>
            <person name="Xu C."/>
            <person name="Chen K."/>
        </authorList>
    </citation>
    <scope>NUCLEOTIDE SEQUENCE [LARGE SCALE GENOMIC DNA]</scope>
    <source>
        <strain evidence="12">01-14</strain>
        <tissue evidence="12">Leaf</tissue>
    </source>
</reference>
<evidence type="ECO:0000256" key="4">
    <source>
        <dbReference type="ARBA" id="ARBA00022741"/>
    </source>
</evidence>